<gene>
    <name evidence="2" type="ORF">MM415A00192_0031</name>
    <name evidence="1" type="ORF">MM415B00178_0039</name>
</gene>
<accession>A0A6M3KRD8</accession>
<name>A0A6M3KRD8_9ZZZZ</name>
<protein>
    <submittedName>
        <fullName evidence="2">Putative terminase</fullName>
    </submittedName>
</protein>
<proteinExistence type="predicted"/>
<evidence type="ECO:0000313" key="1">
    <source>
        <dbReference type="EMBL" id="QJA67657.1"/>
    </source>
</evidence>
<dbReference type="EMBL" id="MT142529">
    <property type="protein sequence ID" value="QJA84422.1"/>
    <property type="molecule type" value="Genomic_DNA"/>
</dbReference>
<dbReference type="EMBL" id="MT141574">
    <property type="protein sequence ID" value="QJA67657.1"/>
    <property type="molecule type" value="Genomic_DNA"/>
</dbReference>
<dbReference type="InterPro" id="IPR027417">
    <property type="entry name" value="P-loop_NTPase"/>
</dbReference>
<dbReference type="AlphaFoldDB" id="A0A6M3KRD8"/>
<organism evidence="2">
    <name type="scientific">viral metagenome</name>
    <dbReference type="NCBI Taxonomy" id="1070528"/>
    <lineage>
        <taxon>unclassified sequences</taxon>
        <taxon>metagenomes</taxon>
        <taxon>organismal metagenomes</taxon>
    </lineage>
</organism>
<sequence>MNLDNKDQLKEVMAQCFLSTKTTAQMLFTDSFSRAFAPITDPIFAALDDDSLQKVVIKAPRGWGKSTILNIAYAGKKILFQEKKFIVPMSTTSTKAVLESENLKRELMTNTLIKKVFGNVKTNNANETGIDASFSKEMWIANGGTLVFPRGAGQQVRGVRWGKYRPDLIIVDDLEDPEAVDSEEQRKKLKQWFFADVLNSVDRSNASWKVVYIDTLKHQDSLLADLMNDNTWHHIDIDLCDDSLHSNWPAFMSDQAIKDLYESFRCQGLLDVFAREYRGQPIAKEDAIFKDSYFKYYLESDTDFTEKKGALDNIVIMDPAKTTKVSSDWSAIVGIGVNVELPRIYIRDIDAGMMHPDDVYARTFAMADRIGARTIGYEVTGLNEFITYPITTYMLKRGKFYNLVELKARGKKEDRIAMLNPLYRLGYIYHNKNISQLLESQLIAFPKSKRDDVMDATAYLVEMLELGERYFAADVNAQGEIPDVDEFEGLERENEPALKNWRAA</sequence>
<evidence type="ECO:0000313" key="2">
    <source>
        <dbReference type="EMBL" id="QJA84422.1"/>
    </source>
</evidence>
<dbReference type="Gene3D" id="3.40.50.300">
    <property type="entry name" value="P-loop containing nucleotide triphosphate hydrolases"/>
    <property type="match status" value="1"/>
</dbReference>
<reference evidence="2" key="1">
    <citation type="submission" date="2020-03" db="EMBL/GenBank/DDBJ databases">
        <title>The deep terrestrial virosphere.</title>
        <authorList>
            <person name="Holmfeldt K."/>
            <person name="Nilsson E."/>
            <person name="Simone D."/>
            <person name="Lopez-Fernandez M."/>
            <person name="Wu X."/>
            <person name="de Brujin I."/>
            <person name="Lundin D."/>
            <person name="Andersson A."/>
            <person name="Bertilsson S."/>
            <person name="Dopson M."/>
        </authorList>
    </citation>
    <scope>NUCLEOTIDE SEQUENCE</scope>
    <source>
        <strain evidence="2">MM415A00192</strain>
        <strain evidence="1">MM415B00178</strain>
    </source>
</reference>